<evidence type="ECO:0000256" key="1">
    <source>
        <dbReference type="ARBA" id="ARBA00023015"/>
    </source>
</evidence>
<evidence type="ECO:0000259" key="4">
    <source>
        <dbReference type="PROSITE" id="PS50987"/>
    </source>
</evidence>
<dbReference type="InterPro" id="IPR011991">
    <property type="entry name" value="ArsR-like_HTH"/>
</dbReference>
<keyword evidence="1" id="KW-0805">Transcription regulation</keyword>
<dbReference type="InterPro" id="IPR051011">
    <property type="entry name" value="Metal_resp_trans_reg"/>
</dbReference>
<accession>A0ABP3PDV2</accession>
<dbReference type="InterPro" id="IPR036390">
    <property type="entry name" value="WH_DNA-bd_sf"/>
</dbReference>
<dbReference type="InterPro" id="IPR036388">
    <property type="entry name" value="WH-like_DNA-bd_sf"/>
</dbReference>
<reference evidence="6" key="1">
    <citation type="journal article" date="2019" name="Int. J. Syst. Evol. Microbiol.">
        <title>The Global Catalogue of Microorganisms (GCM) 10K type strain sequencing project: providing services to taxonomists for standard genome sequencing and annotation.</title>
        <authorList>
            <consortium name="The Broad Institute Genomics Platform"/>
            <consortium name="The Broad Institute Genome Sequencing Center for Infectious Disease"/>
            <person name="Wu L."/>
            <person name="Ma J."/>
        </authorList>
    </citation>
    <scope>NUCLEOTIDE SEQUENCE [LARGE SCALE GENOMIC DNA]</scope>
    <source>
        <strain evidence="6">JCM 15089</strain>
    </source>
</reference>
<dbReference type="PRINTS" id="PR00778">
    <property type="entry name" value="HTHARSR"/>
</dbReference>
<keyword evidence="3" id="KW-0804">Transcription</keyword>
<name>A0ABP3PDV2_9PROT</name>
<organism evidence="5 6">
    <name type="scientific">Rhizomicrobium electricum</name>
    <dbReference type="NCBI Taxonomy" id="480070"/>
    <lineage>
        <taxon>Bacteria</taxon>
        <taxon>Pseudomonadati</taxon>
        <taxon>Pseudomonadota</taxon>
        <taxon>Alphaproteobacteria</taxon>
        <taxon>Micropepsales</taxon>
        <taxon>Micropepsaceae</taxon>
        <taxon>Rhizomicrobium</taxon>
    </lineage>
</organism>
<proteinExistence type="predicted"/>
<evidence type="ECO:0000256" key="3">
    <source>
        <dbReference type="ARBA" id="ARBA00023163"/>
    </source>
</evidence>
<dbReference type="EMBL" id="BAAADD010000002">
    <property type="protein sequence ID" value="GAA0561785.1"/>
    <property type="molecule type" value="Genomic_DNA"/>
</dbReference>
<dbReference type="PANTHER" id="PTHR43132">
    <property type="entry name" value="ARSENICAL RESISTANCE OPERON REPRESSOR ARSR-RELATED"/>
    <property type="match status" value="1"/>
</dbReference>
<evidence type="ECO:0000313" key="6">
    <source>
        <dbReference type="Proteomes" id="UP001499951"/>
    </source>
</evidence>
<dbReference type="Proteomes" id="UP001499951">
    <property type="component" value="Unassembled WGS sequence"/>
</dbReference>
<keyword evidence="2" id="KW-0238">DNA-binding</keyword>
<dbReference type="NCBIfam" id="NF033788">
    <property type="entry name" value="HTH_metalloreg"/>
    <property type="match status" value="1"/>
</dbReference>
<keyword evidence="6" id="KW-1185">Reference proteome</keyword>
<dbReference type="CDD" id="cd00090">
    <property type="entry name" value="HTH_ARSR"/>
    <property type="match status" value="1"/>
</dbReference>
<dbReference type="PROSITE" id="PS50987">
    <property type="entry name" value="HTH_ARSR_2"/>
    <property type="match status" value="1"/>
</dbReference>
<dbReference type="InterPro" id="IPR001845">
    <property type="entry name" value="HTH_ArsR_DNA-bd_dom"/>
</dbReference>
<comment type="caution">
    <text evidence="5">The sequence shown here is derived from an EMBL/GenBank/DDBJ whole genome shotgun (WGS) entry which is preliminary data.</text>
</comment>
<feature type="domain" description="HTH arsR-type" evidence="4">
    <location>
        <begin position="1"/>
        <end position="84"/>
    </location>
</feature>
<protein>
    <recommendedName>
        <fullName evidence="4">HTH arsR-type domain-containing protein</fullName>
    </recommendedName>
</protein>
<dbReference type="SUPFAM" id="SSF46785">
    <property type="entry name" value="Winged helix' DNA-binding domain"/>
    <property type="match status" value="1"/>
</dbReference>
<sequence>MRTLAHSARLTVLCELGEGERSVGELVKASGLSQSALSQHLARLRADGLVKTRRDGQSIRYYIADPKALHLVNLLFELYCKSYR</sequence>
<evidence type="ECO:0000313" key="5">
    <source>
        <dbReference type="EMBL" id="GAA0561785.1"/>
    </source>
</evidence>
<evidence type="ECO:0000256" key="2">
    <source>
        <dbReference type="ARBA" id="ARBA00023125"/>
    </source>
</evidence>
<dbReference type="Gene3D" id="1.10.10.10">
    <property type="entry name" value="Winged helix-like DNA-binding domain superfamily/Winged helix DNA-binding domain"/>
    <property type="match status" value="1"/>
</dbReference>
<dbReference type="Pfam" id="PF01022">
    <property type="entry name" value="HTH_5"/>
    <property type="match status" value="1"/>
</dbReference>
<gene>
    <name evidence="5" type="ORF">GCM10008942_07770</name>
</gene>
<dbReference type="SMART" id="SM00418">
    <property type="entry name" value="HTH_ARSR"/>
    <property type="match status" value="1"/>
</dbReference>
<dbReference type="PANTHER" id="PTHR43132:SF2">
    <property type="entry name" value="ARSENICAL RESISTANCE OPERON REPRESSOR ARSR-RELATED"/>
    <property type="match status" value="1"/>
</dbReference>